<accession>A0ABW0E6A9</accession>
<organism evidence="1 2">
    <name type="scientific">Adhaeribacter terreus</name>
    <dbReference type="NCBI Taxonomy" id="529703"/>
    <lineage>
        <taxon>Bacteria</taxon>
        <taxon>Pseudomonadati</taxon>
        <taxon>Bacteroidota</taxon>
        <taxon>Cytophagia</taxon>
        <taxon>Cytophagales</taxon>
        <taxon>Hymenobacteraceae</taxon>
        <taxon>Adhaeribacter</taxon>
    </lineage>
</organism>
<evidence type="ECO:0000313" key="1">
    <source>
        <dbReference type="EMBL" id="MFC5269407.1"/>
    </source>
</evidence>
<keyword evidence="2" id="KW-1185">Reference proteome</keyword>
<protein>
    <submittedName>
        <fullName evidence="1">Uncharacterized protein</fullName>
    </submittedName>
</protein>
<sequence length="70" mass="7993">MKARSQMFSRKGVSKTVCFLAEKLLPANKVLQSYARNLRAPALNCAQDDSKKTLYFQVKKLNSKPNYQPE</sequence>
<reference evidence="2" key="1">
    <citation type="journal article" date="2019" name="Int. J. Syst. Evol. Microbiol.">
        <title>The Global Catalogue of Microorganisms (GCM) 10K type strain sequencing project: providing services to taxonomists for standard genome sequencing and annotation.</title>
        <authorList>
            <consortium name="The Broad Institute Genomics Platform"/>
            <consortium name="The Broad Institute Genome Sequencing Center for Infectious Disease"/>
            <person name="Wu L."/>
            <person name="Ma J."/>
        </authorList>
    </citation>
    <scope>NUCLEOTIDE SEQUENCE [LARGE SCALE GENOMIC DNA]</scope>
    <source>
        <strain evidence="2">KACC 12602</strain>
    </source>
</reference>
<dbReference type="EMBL" id="JBHSKT010000001">
    <property type="protein sequence ID" value="MFC5269407.1"/>
    <property type="molecule type" value="Genomic_DNA"/>
</dbReference>
<dbReference type="Proteomes" id="UP001596161">
    <property type="component" value="Unassembled WGS sequence"/>
</dbReference>
<comment type="caution">
    <text evidence="1">The sequence shown here is derived from an EMBL/GenBank/DDBJ whole genome shotgun (WGS) entry which is preliminary data.</text>
</comment>
<proteinExistence type="predicted"/>
<gene>
    <name evidence="1" type="ORF">ACFPIB_02215</name>
</gene>
<evidence type="ECO:0000313" key="2">
    <source>
        <dbReference type="Proteomes" id="UP001596161"/>
    </source>
</evidence>
<name>A0ABW0E6A9_9BACT</name>
<dbReference type="RefSeq" id="WP_378015783.1">
    <property type="nucleotide sequence ID" value="NZ_JBHSKT010000001.1"/>
</dbReference>